<dbReference type="Pfam" id="PF05194">
    <property type="entry name" value="UreE_C"/>
    <property type="match status" value="1"/>
</dbReference>
<sequence>MIRIESMAAAGAVPDASLTLPFELRQRSRLRARLDDGEEVGLFLPRGRVLRHGDCLRTADGRVIEVRASPETVSTVHASDALDLLRAAYHLGNRHVPLQIATDWLRYAHDYVLDDMVRGLGLVVNVEQSPFEPEAGAYGGGPAHGHDHDHAHAHDQAHER</sequence>
<keyword evidence="4 5" id="KW-0143">Chaperone</keyword>
<evidence type="ECO:0000256" key="2">
    <source>
        <dbReference type="ARBA" id="ARBA00022490"/>
    </source>
</evidence>
<keyword evidence="2 5" id="KW-0963">Cytoplasm</keyword>
<dbReference type="GO" id="GO:0016151">
    <property type="term" value="F:nickel cation binding"/>
    <property type="evidence" value="ECO:0007669"/>
    <property type="project" value="UniProtKB-UniRule"/>
</dbReference>
<dbReference type="Gene3D" id="3.30.70.790">
    <property type="entry name" value="UreE, C-terminal domain"/>
    <property type="match status" value="1"/>
</dbReference>
<evidence type="ECO:0000256" key="4">
    <source>
        <dbReference type="ARBA" id="ARBA00023186"/>
    </source>
</evidence>
<comment type="function">
    <text evidence="5">Involved in urease metallocenter assembly. Binds nickel. Probably functions as a nickel donor during metallocenter assembly.</text>
</comment>
<dbReference type="Pfam" id="PF02814">
    <property type="entry name" value="UreE_N"/>
    <property type="match status" value="1"/>
</dbReference>
<keyword evidence="3 5" id="KW-0533">Nickel</keyword>
<accession>A0A1D8ITS5</accession>
<dbReference type="InterPro" id="IPR007864">
    <property type="entry name" value="UreE_C_dom"/>
</dbReference>
<dbReference type="NCBIfam" id="NF009751">
    <property type="entry name" value="PRK13261.1-1"/>
    <property type="match status" value="1"/>
</dbReference>
<feature type="compositionally biased region" description="Basic and acidic residues" evidence="6">
    <location>
        <begin position="144"/>
        <end position="160"/>
    </location>
</feature>
<evidence type="ECO:0000259" key="7">
    <source>
        <dbReference type="SMART" id="SM00988"/>
    </source>
</evidence>
<gene>
    <name evidence="5" type="primary">ureE</name>
    <name evidence="8" type="ORF">BI364_15315</name>
</gene>
<dbReference type="AlphaFoldDB" id="A0A1D8ITS5"/>
<dbReference type="SUPFAM" id="SSF69737">
    <property type="entry name" value="Urease metallochaperone UreE, C-terminal domain"/>
    <property type="match status" value="1"/>
</dbReference>
<evidence type="ECO:0000256" key="5">
    <source>
        <dbReference type="HAMAP-Rule" id="MF_00822"/>
    </source>
</evidence>
<dbReference type="InterPro" id="IPR012406">
    <property type="entry name" value="UreE"/>
</dbReference>
<comment type="similarity">
    <text evidence="5">Belongs to the UreE family.</text>
</comment>
<dbReference type="CDD" id="cd00571">
    <property type="entry name" value="UreE"/>
    <property type="match status" value="1"/>
</dbReference>
<dbReference type="KEGG" id="aprs:BI364_15315"/>
<dbReference type="InterPro" id="IPR004029">
    <property type="entry name" value="UreE_N"/>
</dbReference>
<proteinExistence type="inferred from homology"/>
<evidence type="ECO:0000256" key="1">
    <source>
        <dbReference type="ARBA" id="ARBA00004496"/>
    </source>
</evidence>
<dbReference type="HAMAP" id="MF_00822">
    <property type="entry name" value="UreE"/>
    <property type="match status" value="1"/>
</dbReference>
<comment type="subcellular location">
    <subcellularLocation>
        <location evidence="1 5">Cytoplasm</location>
    </subcellularLocation>
</comment>
<dbReference type="SMART" id="SM00988">
    <property type="entry name" value="UreE_N"/>
    <property type="match status" value="1"/>
</dbReference>
<feature type="domain" description="UreE urease accessory N-terminal" evidence="7">
    <location>
        <begin position="3"/>
        <end position="64"/>
    </location>
</feature>
<dbReference type="EMBL" id="CP017415">
    <property type="protein sequence ID" value="AOU99797.1"/>
    <property type="molecule type" value="Genomic_DNA"/>
</dbReference>
<organism evidence="8 9">
    <name type="scientific">Acidihalobacter yilgarnensis</name>
    <dbReference type="NCBI Taxonomy" id="2819280"/>
    <lineage>
        <taxon>Bacteria</taxon>
        <taxon>Pseudomonadati</taxon>
        <taxon>Pseudomonadota</taxon>
        <taxon>Gammaproteobacteria</taxon>
        <taxon>Chromatiales</taxon>
        <taxon>Ectothiorhodospiraceae</taxon>
        <taxon>Acidihalobacter</taxon>
    </lineage>
</organism>
<dbReference type="GO" id="GO:0065003">
    <property type="term" value="P:protein-containing complex assembly"/>
    <property type="evidence" value="ECO:0007669"/>
    <property type="project" value="InterPro"/>
</dbReference>
<dbReference type="Proteomes" id="UP000095401">
    <property type="component" value="Chromosome"/>
</dbReference>
<feature type="region of interest" description="Disordered" evidence="6">
    <location>
        <begin position="133"/>
        <end position="160"/>
    </location>
</feature>
<dbReference type="Gene3D" id="2.60.260.20">
    <property type="entry name" value="Urease metallochaperone UreE, N-terminal domain"/>
    <property type="match status" value="1"/>
</dbReference>
<evidence type="ECO:0000256" key="6">
    <source>
        <dbReference type="SAM" id="MobiDB-lite"/>
    </source>
</evidence>
<name>A0A1D8ITS5_9GAMM</name>
<keyword evidence="9" id="KW-1185">Reference proteome</keyword>
<protein>
    <recommendedName>
        <fullName evidence="5">Urease accessory protein UreE</fullName>
    </recommendedName>
</protein>
<dbReference type="SUPFAM" id="SSF69287">
    <property type="entry name" value="Urease metallochaperone UreE, N-terminal domain"/>
    <property type="match status" value="1"/>
</dbReference>
<dbReference type="GO" id="GO:0006457">
    <property type="term" value="P:protein folding"/>
    <property type="evidence" value="ECO:0007669"/>
    <property type="project" value="InterPro"/>
</dbReference>
<evidence type="ECO:0000313" key="8">
    <source>
        <dbReference type="EMBL" id="AOU99797.1"/>
    </source>
</evidence>
<dbReference type="GO" id="GO:0019627">
    <property type="term" value="P:urea metabolic process"/>
    <property type="evidence" value="ECO:0007669"/>
    <property type="project" value="InterPro"/>
</dbReference>
<dbReference type="PIRSF" id="PIRSF036402">
    <property type="entry name" value="Ureas_acces_UreE"/>
    <property type="match status" value="1"/>
</dbReference>
<dbReference type="GO" id="GO:0005737">
    <property type="term" value="C:cytoplasm"/>
    <property type="evidence" value="ECO:0007669"/>
    <property type="project" value="UniProtKB-SubCell"/>
</dbReference>
<evidence type="ECO:0000313" key="9">
    <source>
        <dbReference type="Proteomes" id="UP000095401"/>
    </source>
</evidence>
<reference evidence="9" key="1">
    <citation type="submission" date="2016-09" db="EMBL/GenBank/DDBJ databases">
        <title>Acidihalobacter prosperus F5.</title>
        <authorList>
            <person name="Khaleque H.N."/>
            <person name="Ramsay J.P."/>
            <person name="Kaksonen A.H."/>
            <person name="Boxall N.J."/>
            <person name="Watkin E.L.J."/>
        </authorList>
    </citation>
    <scope>NUCLEOTIDE SEQUENCE [LARGE SCALE GENOMIC DNA]</scope>
    <source>
        <strain evidence="9">F5</strain>
    </source>
</reference>
<evidence type="ECO:0000256" key="3">
    <source>
        <dbReference type="ARBA" id="ARBA00022596"/>
    </source>
</evidence>
<dbReference type="InterPro" id="IPR036118">
    <property type="entry name" value="UreE_N_sf"/>
</dbReference>
<dbReference type="GO" id="GO:0051082">
    <property type="term" value="F:unfolded protein binding"/>
    <property type="evidence" value="ECO:0007669"/>
    <property type="project" value="UniProtKB-UniRule"/>
</dbReference>